<keyword evidence="2 4" id="KW-0233">DNA recombination</keyword>
<evidence type="ECO:0000256" key="3">
    <source>
        <dbReference type="ARBA" id="ARBA00023204"/>
    </source>
</evidence>
<name>A0A1M4UM43_9FLAO</name>
<dbReference type="Pfam" id="PF11967">
    <property type="entry name" value="RecO_N"/>
    <property type="match status" value="1"/>
</dbReference>
<reference evidence="6 7" key="1">
    <citation type="submission" date="2016-11" db="EMBL/GenBank/DDBJ databases">
        <authorList>
            <person name="Jaros S."/>
            <person name="Januszkiewicz K."/>
            <person name="Wedrychowicz H."/>
        </authorList>
    </citation>
    <scope>NUCLEOTIDE SEQUENCE [LARGE SCALE GENOMIC DNA]</scope>
    <source>
        <strain evidence="6 7">DSM 25661</strain>
    </source>
</reference>
<dbReference type="AlphaFoldDB" id="A0A1M4UM43"/>
<comment type="function">
    <text evidence="4">Involved in DNA repair and RecF pathway recombination.</text>
</comment>
<gene>
    <name evidence="4" type="primary">recO</name>
    <name evidence="6" type="ORF">SAMN05444278_1035</name>
</gene>
<keyword evidence="7" id="KW-1185">Reference proteome</keyword>
<dbReference type="PANTHER" id="PTHR33991">
    <property type="entry name" value="DNA REPAIR PROTEIN RECO"/>
    <property type="match status" value="1"/>
</dbReference>
<dbReference type="HAMAP" id="MF_00201">
    <property type="entry name" value="RecO"/>
    <property type="match status" value="1"/>
</dbReference>
<dbReference type="Pfam" id="PF02565">
    <property type="entry name" value="RecO_C"/>
    <property type="match status" value="1"/>
</dbReference>
<organism evidence="6 7">
    <name type="scientific">Psychroflexus salarius</name>
    <dbReference type="NCBI Taxonomy" id="1155689"/>
    <lineage>
        <taxon>Bacteria</taxon>
        <taxon>Pseudomonadati</taxon>
        <taxon>Bacteroidota</taxon>
        <taxon>Flavobacteriia</taxon>
        <taxon>Flavobacteriales</taxon>
        <taxon>Flavobacteriaceae</taxon>
        <taxon>Psychroflexus</taxon>
    </lineage>
</organism>
<dbReference type="STRING" id="1155689.SAMN05444278_1035"/>
<proteinExistence type="inferred from homology"/>
<dbReference type="InterPro" id="IPR003717">
    <property type="entry name" value="RecO"/>
</dbReference>
<comment type="similarity">
    <text evidence="4">Belongs to the RecO family.</text>
</comment>
<dbReference type="GO" id="GO:0043590">
    <property type="term" value="C:bacterial nucleoid"/>
    <property type="evidence" value="ECO:0007669"/>
    <property type="project" value="TreeGrafter"/>
</dbReference>
<evidence type="ECO:0000313" key="7">
    <source>
        <dbReference type="Proteomes" id="UP000184462"/>
    </source>
</evidence>
<dbReference type="OrthoDB" id="9789152at2"/>
<evidence type="ECO:0000259" key="5">
    <source>
        <dbReference type="Pfam" id="PF11967"/>
    </source>
</evidence>
<feature type="domain" description="DNA replication/recombination mediator RecO N-terminal" evidence="5">
    <location>
        <begin position="1"/>
        <end position="78"/>
    </location>
</feature>
<dbReference type="InterPro" id="IPR012340">
    <property type="entry name" value="NA-bd_OB-fold"/>
</dbReference>
<dbReference type="PANTHER" id="PTHR33991:SF1">
    <property type="entry name" value="DNA REPAIR PROTEIN RECO"/>
    <property type="match status" value="1"/>
</dbReference>
<evidence type="ECO:0000256" key="4">
    <source>
        <dbReference type="HAMAP-Rule" id="MF_00201"/>
    </source>
</evidence>
<dbReference type="NCBIfam" id="TIGR00613">
    <property type="entry name" value="reco"/>
    <property type="match status" value="1"/>
</dbReference>
<dbReference type="RefSeq" id="WP_073192466.1">
    <property type="nucleotide sequence ID" value="NZ_FQTW01000003.1"/>
</dbReference>
<dbReference type="GO" id="GO:0006310">
    <property type="term" value="P:DNA recombination"/>
    <property type="evidence" value="ECO:0007669"/>
    <property type="project" value="UniProtKB-UniRule"/>
</dbReference>
<evidence type="ECO:0000256" key="1">
    <source>
        <dbReference type="ARBA" id="ARBA00022763"/>
    </source>
</evidence>
<accession>A0A1M4UM43</accession>
<dbReference type="InterPro" id="IPR037278">
    <property type="entry name" value="ARFGAP/RecO"/>
</dbReference>
<dbReference type="EMBL" id="FQTW01000003">
    <property type="protein sequence ID" value="SHE57727.1"/>
    <property type="molecule type" value="Genomic_DNA"/>
</dbReference>
<sequence>MQIKTTGLVLSTVKYSEADLIVSIFTKEKGVISFFLKGIRKAKRAKLKSSQFQLLSCLALDFTYRDNKSMQFIKEAKTHISLQNLQQNIYKSTMCMFLAEVLKLSIQEEEQNLALYQFLESSLQDLDQATTYADFHLQFLVELTRFLGFYPEINPNGYAYFNLIEGAFQSEELSKYCISGSNVQILEQCLNSSDLFQPLHLHQKKRQDFLDMLLYYYEIHLDGFRIPKSKAILEQVFA</sequence>
<dbReference type="SUPFAM" id="SSF50249">
    <property type="entry name" value="Nucleic acid-binding proteins"/>
    <property type="match status" value="1"/>
</dbReference>
<evidence type="ECO:0000313" key="6">
    <source>
        <dbReference type="EMBL" id="SHE57727.1"/>
    </source>
</evidence>
<dbReference type="Proteomes" id="UP000184462">
    <property type="component" value="Unassembled WGS sequence"/>
</dbReference>
<protein>
    <recommendedName>
        <fullName evidence="4">DNA repair protein RecO</fullName>
    </recommendedName>
    <alternativeName>
        <fullName evidence="4">Recombination protein O</fullName>
    </alternativeName>
</protein>
<keyword evidence="3 4" id="KW-0234">DNA repair</keyword>
<evidence type="ECO:0000256" key="2">
    <source>
        <dbReference type="ARBA" id="ARBA00023172"/>
    </source>
</evidence>
<dbReference type="Gene3D" id="2.40.50.140">
    <property type="entry name" value="Nucleic acid-binding proteins"/>
    <property type="match status" value="1"/>
</dbReference>
<dbReference type="InterPro" id="IPR022572">
    <property type="entry name" value="DNA_rep/recomb_RecO_N"/>
</dbReference>
<keyword evidence="1 4" id="KW-0227">DNA damage</keyword>
<dbReference type="SUPFAM" id="SSF57863">
    <property type="entry name" value="ArfGap/RecO-like zinc finger"/>
    <property type="match status" value="1"/>
</dbReference>
<dbReference type="GO" id="GO:0006302">
    <property type="term" value="P:double-strand break repair"/>
    <property type="evidence" value="ECO:0007669"/>
    <property type="project" value="TreeGrafter"/>
</dbReference>